<accession>A0ABY5T1A4</accession>
<evidence type="ECO:0000313" key="3">
    <source>
        <dbReference type="Proteomes" id="UP001065265"/>
    </source>
</evidence>
<gene>
    <name evidence="2" type="ORF">L1F33_06460</name>
</gene>
<evidence type="ECO:0000313" key="2">
    <source>
        <dbReference type="EMBL" id="UVI40575.1"/>
    </source>
</evidence>
<reference evidence="2" key="1">
    <citation type="submission" date="2022-02" db="EMBL/GenBank/DDBJ databases">
        <title>Qipengyuania spongiae sp. nov., isolated from marine sponge.</title>
        <authorList>
            <person name="Li Z."/>
            <person name="Zhang M."/>
        </authorList>
    </citation>
    <scope>NUCLEOTIDE SEQUENCE</scope>
    <source>
        <strain evidence="2">PHS-Z21</strain>
    </source>
</reference>
<dbReference type="Gene3D" id="3.40.50.1360">
    <property type="match status" value="2"/>
</dbReference>
<dbReference type="EMBL" id="CP092471">
    <property type="protein sequence ID" value="UVI40575.1"/>
    <property type="molecule type" value="Genomic_DNA"/>
</dbReference>
<name>A0ABY5T1A4_9SPHN</name>
<dbReference type="Pfam" id="PF01182">
    <property type="entry name" value="Glucosamine_iso"/>
    <property type="match status" value="1"/>
</dbReference>
<dbReference type="InterPro" id="IPR006148">
    <property type="entry name" value="Glc/Gal-6P_isomerase"/>
</dbReference>
<evidence type="ECO:0000259" key="1">
    <source>
        <dbReference type="Pfam" id="PF01182"/>
    </source>
</evidence>
<proteinExistence type="predicted"/>
<keyword evidence="2" id="KW-0378">Hydrolase</keyword>
<organism evidence="2 3">
    <name type="scientific">Qipengyuania spongiae</name>
    <dbReference type="NCBI Taxonomy" id="2909673"/>
    <lineage>
        <taxon>Bacteria</taxon>
        <taxon>Pseudomonadati</taxon>
        <taxon>Pseudomonadota</taxon>
        <taxon>Alphaproteobacteria</taxon>
        <taxon>Sphingomonadales</taxon>
        <taxon>Erythrobacteraceae</taxon>
        <taxon>Qipengyuania</taxon>
    </lineage>
</organism>
<feature type="domain" description="Glucosamine/galactosamine-6-phosphate isomerase" evidence="1">
    <location>
        <begin position="86"/>
        <end position="192"/>
    </location>
</feature>
<dbReference type="RefSeq" id="WP_265561000.1">
    <property type="nucleotide sequence ID" value="NZ_CP092471.1"/>
</dbReference>
<dbReference type="InterPro" id="IPR037171">
    <property type="entry name" value="NagB/RpiA_transferase-like"/>
</dbReference>
<dbReference type="PANTHER" id="PTHR11054">
    <property type="entry name" value="6-PHOSPHOGLUCONOLACTONASE"/>
    <property type="match status" value="1"/>
</dbReference>
<protein>
    <submittedName>
        <fullName evidence="2">6-phosphogluconolactonase</fullName>
        <ecNumber evidence="2">3.1.1.31</ecNumber>
    </submittedName>
</protein>
<dbReference type="Proteomes" id="UP001065265">
    <property type="component" value="Chromosome"/>
</dbReference>
<dbReference type="GO" id="GO:0017057">
    <property type="term" value="F:6-phosphogluconolactonase activity"/>
    <property type="evidence" value="ECO:0007669"/>
    <property type="project" value="UniProtKB-EC"/>
</dbReference>
<sequence length="207" mass="22344">MSESDPIWAEDGSAEAVARHMARVIAAHPQVVIAVPGGSTPLPIFEKLVDRGIDWSGVTLMLGDDRIVEHGHAASNQAKLEGAFCATEARIVALEEGMEVPDLDLLCLGMGEDGHIASLFPKMEAGDVPGRKVIRTRPVPLPLDAPFPRLSMNMEALTEAPREIILVIRGKQKKRVLEDAIAGRSTMPVATLIARAICPITIYWSPE</sequence>
<dbReference type="InterPro" id="IPR039104">
    <property type="entry name" value="6PGL"/>
</dbReference>
<dbReference type="PANTHER" id="PTHR11054:SF0">
    <property type="entry name" value="6-PHOSPHOGLUCONOLACTONASE"/>
    <property type="match status" value="1"/>
</dbReference>
<dbReference type="SUPFAM" id="SSF100950">
    <property type="entry name" value="NagB/RpiA/CoA transferase-like"/>
    <property type="match status" value="1"/>
</dbReference>
<dbReference type="EC" id="3.1.1.31" evidence="2"/>
<keyword evidence="3" id="KW-1185">Reference proteome</keyword>